<accession>A0A6L9LCF4</accession>
<comment type="caution">
    <text evidence="1">The sequence shown here is derived from an EMBL/GenBank/DDBJ whole genome shotgun (WGS) entry which is preliminary data.</text>
</comment>
<name>A0A6L9LCF4_9BACT</name>
<dbReference type="Proteomes" id="UP000474175">
    <property type="component" value="Unassembled WGS sequence"/>
</dbReference>
<evidence type="ECO:0000313" key="2">
    <source>
        <dbReference type="Proteomes" id="UP000474175"/>
    </source>
</evidence>
<dbReference type="RefSeq" id="WP_163954382.1">
    <property type="nucleotide sequence ID" value="NZ_JAAFZH010000016.1"/>
</dbReference>
<reference evidence="1 2" key="1">
    <citation type="submission" date="2020-02" db="EMBL/GenBank/DDBJ databases">
        <title>Draft genome sequence of two Spirosoma agri KCTC 52727 and Spirosoma terrae KCTC 52035.</title>
        <authorList>
            <person name="Rojas J."/>
            <person name="Ambika Manirajan B."/>
            <person name="Suarez C."/>
            <person name="Ratering S."/>
            <person name="Schnell S."/>
        </authorList>
    </citation>
    <scope>NUCLEOTIDE SEQUENCE [LARGE SCALE GENOMIC DNA]</scope>
    <source>
        <strain evidence="1 2">KCTC 52035</strain>
    </source>
</reference>
<dbReference type="AlphaFoldDB" id="A0A6L9LCF4"/>
<sequence length="124" mass="14168">MKEQRQAVFTTFLTCAKLFHYVVTGRLPCRPLRGQRAFVSLPNRDDSRVDRNLPNKPNRSVGGRLPCRTRHSHYVVFQFFALHPTTTGVDGEQVTRKSARTVDLYTPVWLGCQAFPTGEHPVTR</sequence>
<evidence type="ECO:0000313" key="1">
    <source>
        <dbReference type="EMBL" id="NDU98245.1"/>
    </source>
</evidence>
<keyword evidence="2" id="KW-1185">Reference proteome</keyword>
<dbReference type="EMBL" id="JAAFZH010000016">
    <property type="protein sequence ID" value="NDU98245.1"/>
    <property type="molecule type" value="Genomic_DNA"/>
</dbReference>
<gene>
    <name evidence="1" type="ORF">GK108_25395</name>
</gene>
<organism evidence="1 2">
    <name type="scientific">Spirosoma terrae</name>
    <dbReference type="NCBI Taxonomy" id="1968276"/>
    <lineage>
        <taxon>Bacteria</taxon>
        <taxon>Pseudomonadati</taxon>
        <taxon>Bacteroidota</taxon>
        <taxon>Cytophagia</taxon>
        <taxon>Cytophagales</taxon>
        <taxon>Cytophagaceae</taxon>
        <taxon>Spirosoma</taxon>
    </lineage>
</organism>
<proteinExistence type="predicted"/>
<protein>
    <submittedName>
        <fullName evidence="1">Uncharacterized protein</fullName>
    </submittedName>
</protein>